<accession>A0A4Y9S401</accession>
<dbReference type="RefSeq" id="WP_135208332.1">
    <property type="nucleotide sequence ID" value="NZ_SPVF01000217.1"/>
</dbReference>
<dbReference type="Proteomes" id="UP000298438">
    <property type="component" value="Unassembled WGS sequence"/>
</dbReference>
<protein>
    <submittedName>
        <fullName evidence="1">Uncharacterized protein</fullName>
    </submittedName>
</protein>
<evidence type="ECO:0000313" key="2">
    <source>
        <dbReference type="Proteomes" id="UP000298438"/>
    </source>
</evidence>
<reference evidence="1 2" key="1">
    <citation type="submission" date="2019-03" db="EMBL/GenBank/DDBJ databases">
        <title>Draft Genome Sequence of Massilia arenosa sp. nov., a Novel Massilia Species Isolated from a Sandy-loam Maize Soil.</title>
        <authorList>
            <person name="Raths R."/>
            <person name="Peta V."/>
            <person name="Bucking H."/>
        </authorList>
    </citation>
    <scope>NUCLEOTIDE SEQUENCE [LARGE SCALE GENOMIC DNA]</scope>
    <source>
        <strain evidence="1 2">MC02</strain>
    </source>
</reference>
<dbReference type="OrthoDB" id="8779993at2"/>
<dbReference type="Gene3D" id="1.20.120.520">
    <property type="entry name" value="nmb1532 protein domain like"/>
    <property type="match status" value="1"/>
</dbReference>
<gene>
    <name evidence="1" type="ORF">E4L96_16620</name>
</gene>
<keyword evidence="2" id="KW-1185">Reference proteome</keyword>
<evidence type="ECO:0000313" key="1">
    <source>
        <dbReference type="EMBL" id="TFW16236.1"/>
    </source>
</evidence>
<dbReference type="AlphaFoldDB" id="A0A4Y9S401"/>
<sequence length="194" mass="21847">MLTATYSIVAMSVEQANVRSSLKSFQQLIRSTFEPAQFLTPGQVEYACEAMQRLYDAFQWRKVEQYLLPAVRKVTRLVDKLMFELDALKLSAADAMCALFERIRVQPVDDRDKVSLFCSHADAFCTSLLTRLEREERELFPVARAVLPSETWFAIANRILAINGDGSEADEADAELYVAPYASPPRDLASVALN</sequence>
<comment type="caution">
    <text evidence="1">The sequence shown here is derived from an EMBL/GenBank/DDBJ whole genome shotgun (WGS) entry which is preliminary data.</text>
</comment>
<proteinExistence type="predicted"/>
<dbReference type="EMBL" id="SPVF01000217">
    <property type="protein sequence ID" value="TFW16236.1"/>
    <property type="molecule type" value="Genomic_DNA"/>
</dbReference>
<organism evidence="1 2">
    <name type="scientific">Zemynaea arenosa</name>
    <dbReference type="NCBI Taxonomy" id="2561931"/>
    <lineage>
        <taxon>Bacteria</taxon>
        <taxon>Pseudomonadati</taxon>
        <taxon>Pseudomonadota</taxon>
        <taxon>Betaproteobacteria</taxon>
        <taxon>Burkholderiales</taxon>
        <taxon>Oxalobacteraceae</taxon>
        <taxon>Telluria group</taxon>
        <taxon>Zemynaea</taxon>
    </lineage>
</organism>
<name>A0A4Y9S401_9BURK</name>